<proteinExistence type="predicted"/>
<dbReference type="Proteomes" id="UP000521676">
    <property type="component" value="Unassembled WGS sequence"/>
</dbReference>
<dbReference type="RefSeq" id="WP_341472251.1">
    <property type="nucleotide sequence ID" value="NZ_CP128402.1"/>
</dbReference>
<name>A0A8T7M4S5_9CHLR</name>
<evidence type="ECO:0000313" key="2">
    <source>
        <dbReference type="EMBL" id="WJW70383.1"/>
    </source>
</evidence>
<evidence type="ECO:0000313" key="3">
    <source>
        <dbReference type="Proteomes" id="UP000521676"/>
    </source>
</evidence>
<sequence length="53" mass="5692">MHRNTATANVILSRGLANQGLSLDVLCRKAAVVYDLAQKSKVATITKMVTVGY</sequence>
<gene>
    <name evidence="1" type="ORF">HXX08_14505</name>
    <name evidence="2" type="ORF">OZ401_004957</name>
</gene>
<dbReference type="AlphaFoldDB" id="A0A8T7M4S5"/>
<reference evidence="2" key="2">
    <citation type="journal article" date="2024" name="Nature">
        <title>Anoxygenic phototroph of the Chloroflexota uses a type I reaction centre.</title>
        <authorList>
            <person name="Tsuji J.M."/>
            <person name="Shaw N.A."/>
            <person name="Nagashima S."/>
            <person name="Venkiteswaran J.J."/>
            <person name="Schiff S.L."/>
            <person name="Watanabe T."/>
            <person name="Fukui M."/>
            <person name="Hanada S."/>
            <person name="Tank M."/>
            <person name="Neufeld J.D."/>
        </authorList>
    </citation>
    <scope>NUCLEOTIDE SEQUENCE</scope>
    <source>
        <strain evidence="2">L227-S17</strain>
        <plasmid evidence="2 4">unnamed2</plasmid>
    </source>
</reference>
<dbReference type="EMBL" id="CP128402">
    <property type="protein sequence ID" value="WJW70383.1"/>
    <property type="molecule type" value="Genomic_DNA"/>
</dbReference>
<reference evidence="1 3" key="1">
    <citation type="submission" date="2020-06" db="EMBL/GenBank/DDBJ databases">
        <title>Anoxygenic phototrophic Chloroflexota member uses a Type I reaction center.</title>
        <authorList>
            <person name="Tsuji J.M."/>
            <person name="Shaw N.A."/>
            <person name="Nagashima S."/>
            <person name="Venkiteswaran J."/>
            <person name="Schiff S.L."/>
            <person name="Hanada S."/>
            <person name="Tank M."/>
            <person name="Neufeld J.D."/>
        </authorList>
    </citation>
    <scope>NUCLEOTIDE SEQUENCE [LARGE SCALE GENOMIC DNA]</scope>
    <source>
        <strain evidence="1">L227-S17</strain>
    </source>
</reference>
<evidence type="ECO:0000313" key="4">
    <source>
        <dbReference type="Proteomes" id="UP001431572"/>
    </source>
</evidence>
<protein>
    <submittedName>
        <fullName evidence="1">Uncharacterized protein</fullName>
    </submittedName>
</protein>
<organism evidence="1 3">
    <name type="scientific">Candidatus Chlorohelix allophototropha</name>
    <dbReference type="NCBI Taxonomy" id="3003348"/>
    <lineage>
        <taxon>Bacteria</taxon>
        <taxon>Bacillati</taxon>
        <taxon>Chloroflexota</taxon>
        <taxon>Chloroflexia</taxon>
        <taxon>Candidatus Chloroheliales</taxon>
        <taxon>Candidatus Chloroheliaceae</taxon>
        <taxon>Candidatus Chlorohelix</taxon>
    </lineage>
</organism>
<dbReference type="EMBL" id="JACATZ010000002">
    <property type="protein sequence ID" value="NWJ47069.1"/>
    <property type="molecule type" value="Genomic_DNA"/>
</dbReference>
<geneLocation type="plasmid" evidence="2 4">
    <name>unnamed2</name>
</geneLocation>
<dbReference type="Proteomes" id="UP001431572">
    <property type="component" value="Plasmid unnamed2"/>
</dbReference>
<keyword evidence="4" id="KW-1185">Reference proteome</keyword>
<accession>A0A8T7M4S5</accession>
<evidence type="ECO:0000313" key="1">
    <source>
        <dbReference type="EMBL" id="NWJ47069.1"/>
    </source>
</evidence>
<keyword evidence="2" id="KW-0614">Plasmid</keyword>